<dbReference type="Proteomes" id="UP000199681">
    <property type="component" value="Unassembled WGS sequence"/>
</dbReference>
<reference evidence="2 4" key="1">
    <citation type="submission" date="2016-10" db="EMBL/GenBank/DDBJ databases">
        <authorList>
            <person name="Varghese N."/>
            <person name="Submissions S."/>
        </authorList>
    </citation>
    <scope>NUCLEOTIDE SEQUENCE [LARGE SCALE GENOMIC DNA]</scope>
    <source>
        <strain evidence="2 4">GMCC 1.11211</strain>
    </source>
</reference>
<evidence type="ECO:0000259" key="1">
    <source>
        <dbReference type="Pfam" id="PF00700"/>
    </source>
</evidence>
<name>A0A1I3BS59_9MICO</name>
<evidence type="ECO:0000313" key="3">
    <source>
        <dbReference type="EMBL" id="TFB81327.1"/>
    </source>
</evidence>
<organism evidence="3 5">
    <name type="scientific">Cryobacterium levicorallinum</name>
    <dbReference type="NCBI Taxonomy" id="995038"/>
    <lineage>
        <taxon>Bacteria</taxon>
        <taxon>Bacillati</taxon>
        <taxon>Actinomycetota</taxon>
        <taxon>Actinomycetes</taxon>
        <taxon>Micrococcales</taxon>
        <taxon>Microbacteriaceae</taxon>
        <taxon>Cryobacterium</taxon>
    </lineage>
</organism>
<dbReference type="RefSeq" id="WP_092450672.1">
    <property type="nucleotide sequence ID" value="NZ_BKAC01000022.1"/>
</dbReference>
<evidence type="ECO:0000313" key="4">
    <source>
        <dbReference type="Proteomes" id="UP000199681"/>
    </source>
</evidence>
<keyword evidence="4" id="KW-1185">Reference proteome</keyword>
<evidence type="ECO:0000313" key="5">
    <source>
        <dbReference type="Proteomes" id="UP000297963"/>
    </source>
</evidence>
<dbReference type="GO" id="GO:0009288">
    <property type="term" value="C:bacterial-type flagellum"/>
    <property type="evidence" value="ECO:0007669"/>
    <property type="project" value="InterPro"/>
</dbReference>
<dbReference type="AlphaFoldDB" id="A0A1I3BS59"/>
<dbReference type="Gene3D" id="6.10.10.10">
    <property type="entry name" value="Flagellar export chaperone, C-terminal domain"/>
    <property type="match status" value="1"/>
</dbReference>
<dbReference type="Proteomes" id="UP000297963">
    <property type="component" value="Unassembled WGS sequence"/>
</dbReference>
<feature type="domain" description="Flagellin C-terminal" evidence="1">
    <location>
        <begin position="59"/>
        <end position="106"/>
    </location>
</feature>
<dbReference type="InterPro" id="IPR042187">
    <property type="entry name" value="Flagellin_C_sub2"/>
</dbReference>
<dbReference type="InterPro" id="IPR046358">
    <property type="entry name" value="Flagellin_C"/>
</dbReference>
<dbReference type="EMBL" id="FOPW01000010">
    <property type="protein sequence ID" value="SFH65125.1"/>
    <property type="molecule type" value="Genomic_DNA"/>
</dbReference>
<reference evidence="3 5" key="2">
    <citation type="submission" date="2019-03" db="EMBL/GenBank/DDBJ databases">
        <title>Genomics of glacier-inhabiting Cryobacterium strains.</title>
        <authorList>
            <person name="Liu Q."/>
            <person name="Xin Y.-H."/>
        </authorList>
    </citation>
    <scope>NUCLEOTIDE SEQUENCE [LARGE SCALE GENOMIC DNA]</scope>
    <source>
        <strain evidence="3 5">Hh34</strain>
    </source>
</reference>
<keyword evidence="2" id="KW-0969">Cilium</keyword>
<keyword evidence="2" id="KW-0282">Flagellum</keyword>
<protein>
    <submittedName>
        <fullName evidence="2">Flagellin</fullName>
    </submittedName>
</protein>
<gene>
    <name evidence="3" type="ORF">E3O11_16870</name>
    <name evidence="2" type="ORF">SAMN05216274_110109</name>
</gene>
<sequence length="111" mass="11626">MSIQVNTSSSASTALRNLAASQSSLAQPTVALSSGIRDRVVTDTVEFDGKVSQVATENKIAASTPLRDGEMAAQMSKHTQENILAQPGVAMSAQANQSNSDVLQLLQPARK</sequence>
<evidence type="ECO:0000313" key="2">
    <source>
        <dbReference type="EMBL" id="SFH65125.1"/>
    </source>
</evidence>
<proteinExistence type="predicted"/>
<comment type="caution">
    <text evidence="3">The sequence shown here is derived from an EMBL/GenBank/DDBJ whole genome shotgun (WGS) entry which is preliminary data.</text>
</comment>
<dbReference type="Pfam" id="PF00700">
    <property type="entry name" value="Flagellin_C"/>
    <property type="match status" value="1"/>
</dbReference>
<dbReference type="EMBL" id="SOFE01000034">
    <property type="protein sequence ID" value="TFB81327.1"/>
    <property type="molecule type" value="Genomic_DNA"/>
</dbReference>
<dbReference type="STRING" id="995038.SAMN05216274_110109"/>
<keyword evidence="2" id="KW-0966">Cell projection</keyword>
<accession>A0A1I3BS59</accession>